<reference evidence="5 6" key="1">
    <citation type="submission" date="2023-10" db="EMBL/GenBank/DDBJ databases">
        <authorList>
            <person name="Maclean D."/>
            <person name="Macfadyen A."/>
        </authorList>
    </citation>
    <scope>NUCLEOTIDE SEQUENCE [LARGE SCALE GENOMIC DNA]</scope>
</reference>
<sequence>MLLCLRALGDEYRSIFLRASSQSSKFDAARDPRKWDTTSSKGHIGIATLHYYARQDSPEAYRELIKSHSYGDVESSVDCDGAHFSIAKVLVSMMPGVIKNVDEVKSKFYQFDNHRWNRGGSTRMRLFLSSEVHAVYAQLLCDAKDLLSQAKGKDAGKEASLLARVKTLTRICCDLKNHGFKDSVIKEVAILTYDPHFMDILDENHSLLGFDNGVYDLEAGVFRAGLPDDAVSLSTKYAFATEDDMEIQQQIHDFLDSCLESSDVKTYMLQVIASALYGRNVRERFFVFKGTGGNGKGVLFDLLEKTFGGYYGTLDSEFFTKTSRNSGQATPELADKKGKRIVLASEQDDNEKFQVKRIKLVSGGDEVSARMMRENPIYFRPQFTLFLATNEAIAFSKMDRAIMRRLEVFDFPYNFVEHPDPCNDNEKQIDQQLKEEKVGGPLWRQQMMRMLTSIYARGVTTTNIPTAVLQASQDAFDNSNPLKAWHDECVTHTQNDRDAYTPAHLYELYCGVKGGAAVSDKTFWSSLAMNNIIQKRPHGKRMYVRIKVLSQSDLDAQAAFEAFRMGD</sequence>
<gene>
    <name evidence="5" type="ORF">CVIRNUC_003677</name>
</gene>
<accession>A0AAV1I192</accession>
<evidence type="ECO:0000256" key="3">
    <source>
        <dbReference type="ARBA" id="ARBA00022840"/>
    </source>
</evidence>
<keyword evidence="1" id="KW-0547">Nucleotide-binding</keyword>
<dbReference type="Gene3D" id="3.40.50.300">
    <property type="entry name" value="P-loop containing nucleotide triphosphate hydrolases"/>
    <property type="match status" value="1"/>
</dbReference>
<evidence type="ECO:0000256" key="1">
    <source>
        <dbReference type="ARBA" id="ARBA00022741"/>
    </source>
</evidence>
<dbReference type="Pfam" id="PF08706">
    <property type="entry name" value="D5_N"/>
    <property type="match status" value="1"/>
</dbReference>
<evidence type="ECO:0000259" key="4">
    <source>
        <dbReference type="PROSITE" id="PS51206"/>
    </source>
</evidence>
<evidence type="ECO:0000256" key="2">
    <source>
        <dbReference type="ARBA" id="ARBA00022801"/>
    </source>
</evidence>
<dbReference type="GO" id="GO:0016787">
    <property type="term" value="F:hydrolase activity"/>
    <property type="evidence" value="ECO:0007669"/>
    <property type="project" value="UniProtKB-KW"/>
</dbReference>
<organism evidence="5 6">
    <name type="scientific">Coccomyxa viridis</name>
    <dbReference type="NCBI Taxonomy" id="1274662"/>
    <lineage>
        <taxon>Eukaryota</taxon>
        <taxon>Viridiplantae</taxon>
        <taxon>Chlorophyta</taxon>
        <taxon>core chlorophytes</taxon>
        <taxon>Trebouxiophyceae</taxon>
        <taxon>Trebouxiophyceae incertae sedis</taxon>
        <taxon>Coccomyxaceae</taxon>
        <taxon>Coccomyxa</taxon>
    </lineage>
</organism>
<dbReference type="Proteomes" id="UP001314263">
    <property type="component" value="Unassembled WGS sequence"/>
</dbReference>
<keyword evidence="6" id="KW-1185">Reference proteome</keyword>
<dbReference type="InterPro" id="IPR006500">
    <property type="entry name" value="Helicase_put_C_phage/plasmid"/>
</dbReference>
<name>A0AAV1I192_9CHLO</name>
<dbReference type="NCBIfam" id="TIGR01613">
    <property type="entry name" value="primase_Cterm"/>
    <property type="match status" value="1"/>
</dbReference>
<dbReference type="InterPro" id="IPR027417">
    <property type="entry name" value="P-loop_NTPase"/>
</dbReference>
<dbReference type="InterPro" id="IPR051620">
    <property type="entry name" value="ORF904-like_C"/>
</dbReference>
<evidence type="ECO:0000313" key="6">
    <source>
        <dbReference type="Proteomes" id="UP001314263"/>
    </source>
</evidence>
<protein>
    <recommendedName>
        <fullName evidence="4">SF3 helicase domain-containing protein</fullName>
    </recommendedName>
</protein>
<dbReference type="InterPro" id="IPR014015">
    <property type="entry name" value="Helicase_SF3_DNA-vir"/>
</dbReference>
<comment type="caution">
    <text evidence="5">The sequence shown here is derived from an EMBL/GenBank/DDBJ whole genome shotgun (WGS) entry which is preliminary data.</text>
</comment>
<proteinExistence type="predicted"/>
<keyword evidence="2" id="KW-0378">Hydrolase</keyword>
<dbReference type="InterPro" id="IPR014818">
    <property type="entry name" value="Phage/plasmid_primase_P4_C"/>
</dbReference>
<dbReference type="EMBL" id="CAUYUE010000004">
    <property type="protein sequence ID" value="CAK0769543.1"/>
    <property type="molecule type" value="Genomic_DNA"/>
</dbReference>
<dbReference type="InterPro" id="IPR045455">
    <property type="entry name" value="NrS-1_pol-like_helicase"/>
</dbReference>
<dbReference type="PANTHER" id="PTHR35372:SF2">
    <property type="entry name" value="SF3 HELICASE DOMAIN-CONTAINING PROTEIN"/>
    <property type="match status" value="1"/>
</dbReference>
<dbReference type="SUPFAM" id="SSF52540">
    <property type="entry name" value="P-loop containing nucleoside triphosphate hydrolases"/>
    <property type="match status" value="1"/>
</dbReference>
<keyword evidence="3" id="KW-0067">ATP-binding</keyword>
<dbReference type="AlphaFoldDB" id="A0AAV1I192"/>
<evidence type="ECO:0000313" key="5">
    <source>
        <dbReference type="EMBL" id="CAK0769543.1"/>
    </source>
</evidence>
<feature type="domain" description="SF3 helicase" evidence="4">
    <location>
        <begin position="263"/>
        <end position="424"/>
    </location>
</feature>
<dbReference type="PANTHER" id="PTHR35372">
    <property type="entry name" value="ATP BINDING PROTEIN-RELATED"/>
    <property type="match status" value="1"/>
</dbReference>
<dbReference type="Pfam" id="PF19263">
    <property type="entry name" value="DUF5906"/>
    <property type="match status" value="1"/>
</dbReference>
<dbReference type="PROSITE" id="PS51206">
    <property type="entry name" value="SF3_HELICASE_1"/>
    <property type="match status" value="1"/>
</dbReference>
<dbReference type="GO" id="GO:0005524">
    <property type="term" value="F:ATP binding"/>
    <property type="evidence" value="ECO:0007669"/>
    <property type="project" value="UniProtKB-KW"/>
</dbReference>